<keyword evidence="6" id="KW-1185">Reference proteome</keyword>
<sequence length="540" mass="58854">MADEVAAPSPPSTPLPMGTFTIALGQLVLPALAAPPAESDAPPLSFWCEVSVRMGKDLNTTWWYPSSDEHKRKVATNVLQLSPASDNSEPPSFGFAQASPPFVLSDDGLILQLAKASVHLELYSGYTRERETDVLLGAASWAFLPSLFLGVPSTTRLAFPAAFVECTLAFDMGFVSHFQHMKVLAVASVQVYRLPTEWRPVPKDGDDPEKLCDENTTKFSLALKLPVVLSSAAPETTFTLDGRLSYDATATDPDAAWLVRFPLESPLILPLDKEGTDALVDAIESGRLVTMSLTRTLGTDVWQATAQLALDGFLTPGTLSIALREPLRKGTAPARETLEEALTKAANNEEKKKAQAALNDYENLLTRIAGHAAIYVSAGSAASLEATIYPQALVPLPPVPLPPTKSMAEYIPPRPPLPAYQSHEATATMRKEVRKILSILMKEYDGLFAVPDDSDEYTLSKEDRRHKLLFHLNANGIYFEFKEKLKKALVLVIRERFPAIVAAFPSHGDPLGAAENGVRQAKTAFYAELYAYLMEEVSSL</sequence>
<accession>A0A067CJZ8</accession>
<dbReference type="InterPro" id="IPR052628">
    <property type="entry name" value="CFAP70"/>
</dbReference>
<dbReference type="GO" id="GO:0070062">
    <property type="term" value="C:extracellular exosome"/>
    <property type="evidence" value="ECO:0007669"/>
    <property type="project" value="TreeGrafter"/>
</dbReference>
<dbReference type="KEGG" id="spar:SPRG_05477"/>
<name>A0A067CJZ8_SAPPC</name>
<dbReference type="RefSeq" id="XP_012199586.1">
    <property type="nucleotide sequence ID" value="XM_012344196.1"/>
</dbReference>
<dbReference type="EMBL" id="KK583205">
    <property type="protein sequence ID" value="KDO29520.1"/>
    <property type="molecule type" value="Genomic_DNA"/>
</dbReference>
<evidence type="ECO:0000256" key="3">
    <source>
        <dbReference type="SAM" id="Coils"/>
    </source>
</evidence>
<feature type="chain" id="PRO_5001637839" evidence="4">
    <location>
        <begin position="34"/>
        <end position="540"/>
    </location>
</feature>
<evidence type="ECO:0000256" key="2">
    <source>
        <dbReference type="ARBA" id="ARBA00022803"/>
    </source>
</evidence>
<dbReference type="OrthoDB" id="10262375at2759"/>
<organism evidence="5 6">
    <name type="scientific">Saprolegnia parasitica (strain CBS 223.65)</name>
    <dbReference type="NCBI Taxonomy" id="695850"/>
    <lineage>
        <taxon>Eukaryota</taxon>
        <taxon>Sar</taxon>
        <taxon>Stramenopiles</taxon>
        <taxon>Oomycota</taxon>
        <taxon>Saprolegniomycetes</taxon>
        <taxon>Saprolegniales</taxon>
        <taxon>Saprolegniaceae</taxon>
        <taxon>Saprolegnia</taxon>
    </lineage>
</organism>
<dbReference type="Proteomes" id="UP000030745">
    <property type="component" value="Unassembled WGS sequence"/>
</dbReference>
<keyword evidence="4" id="KW-0732">Signal</keyword>
<keyword evidence="3" id="KW-0175">Coiled coil</keyword>
<dbReference type="PANTHER" id="PTHR44314:SF1">
    <property type="entry name" value="CILIA- AND FLAGELLA-ASSOCIATED PROTEIN 70"/>
    <property type="match status" value="1"/>
</dbReference>
<reference evidence="5 6" key="1">
    <citation type="journal article" date="2013" name="PLoS Genet.">
        <title>Distinctive expansion of potential virulence genes in the genome of the oomycete fish pathogen Saprolegnia parasitica.</title>
        <authorList>
            <person name="Jiang R.H."/>
            <person name="de Bruijn I."/>
            <person name="Haas B.J."/>
            <person name="Belmonte R."/>
            <person name="Lobach L."/>
            <person name="Christie J."/>
            <person name="van den Ackerveken G."/>
            <person name="Bottin A."/>
            <person name="Bulone V."/>
            <person name="Diaz-Moreno S.M."/>
            <person name="Dumas B."/>
            <person name="Fan L."/>
            <person name="Gaulin E."/>
            <person name="Govers F."/>
            <person name="Grenville-Briggs L.J."/>
            <person name="Horner N.R."/>
            <person name="Levin J.Z."/>
            <person name="Mammella M."/>
            <person name="Meijer H.J."/>
            <person name="Morris P."/>
            <person name="Nusbaum C."/>
            <person name="Oome S."/>
            <person name="Phillips A.J."/>
            <person name="van Rooyen D."/>
            <person name="Rzeszutek E."/>
            <person name="Saraiva M."/>
            <person name="Secombes C.J."/>
            <person name="Seidl M.F."/>
            <person name="Snel B."/>
            <person name="Stassen J.H."/>
            <person name="Sykes S."/>
            <person name="Tripathy S."/>
            <person name="van den Berg H."/>
            <person name="Vega-Arreguin J.C."/>
            <person name="Wawra S."/>
            <person name="Young S.K."/>
            <person name="Zeng Q."/>
            <person name="Dieguez-Uribeondo J."/>
            <person name="Russ C."/>
            <person name="Tyler B.M."/>
            <person name="van West P."/>
        </authorList>
    </citation>
    <scope>NUCLEOTIDE SEQUENCE [LARGE SCALE GENOMIC DNA]</scope>
    <source>
        <strain evidence="5 6">CBS 223.65</strain>
    </source>
</reference>
<dbReference type="AlphaFoldDB" id="A0A067CJZ8"/>
<dbReference type="PANTHER" id="PTHR44314">
    <property type="entry name" value="CILIA- AND FLAGELLA-ASSOCIATED PROTEIN 70"/>
    <property type="match status" value="1"/>
</dbReference>
<evidence type="ECO:0000256" key="4">
    <source>
        <dbReference type="SAM" id="SignalP"/>
    </source>
</evidence>
<protein>
    <submittedName>
        <fullName evidence="5">Uncharacterized protein</fullName>
    </submittedName>
</protein>
<dbReference type="VEuPathDB" id="FungiDB:SPRG_05477"/>
<keyword evidence="1" id="KW-0677">Repeat</keyword>
<evidence type="ECO:0000256" key="1">
    <source>
        <dbReference type="ARBA" id="ARBA00022737"/>
    </source>
</evidence>
<dbReference type="GeneID" id="24127869"/>
<feature type="signal peptide" evidence="4">
    <location>
        <begin position="1"/>
        <end position="33"/>
    </location>
</feature>
<evidence type="ECO:0000313" key="5">
    <source>
        <dbReference type="EMBL" id="KDO29520.1"/>
    </source>
</evidence>
<dbReference type="GO" id="GO:0060271">
    <property type="term" value="P:cilium assembly"/>
    <property type="evidence" value="ECO:0007669"/>
    <property type="project" value="TreeGrafter"/>
</dbReference>
<dbReference type="STRING" id="695850.A0A067CJZ8"/>
<keyword evidence="2" id="KW-0802">TPR repeat</keyword>
<dbReference type="GO" id="GO:0003341">
    <property type="term" value="P:cilium movement"/>
    <property type="evidence" value="ECO:0007669"/>
    <property type="project" value="TreeGrafter"/>
</dbReference>
<feature type="coiled-coil region" evidence="3">
    <location>
        <begin position="335"/>
        <end position="367"/>
    </location>
</feature>
<gene>
    <name evidence="5" type="ORF">SPRG_05477</name>
</gene>
<proteinExistence type="predicted"/>
<evidence type="ECO:0000313" key="6">
    <source>
        <dbReference type="Proteomes" id="UP000030745"/>
    </source>
</evidence>
<dbReference type="GO" id="GO:0031514">
    <property type="term" value="C:motile cilium"/>
    <property type="evidence" value="ECO:0007669"/>
    <property type="project" value="TreeGrafter"/>
</dbReference>